<name>A0A2P0VNK9_9VIRU</name>
<gene>
    <name evidence="2" type="ORF">TetV_237</name>
</gene>
<accession>A0A2P0VNK9</accession>
<keyword evidence="1" id="KW-0812">Transmembrane</keyword>
<reference evidence="2" key="1">
    <citation type="journal article" date="2018" name="Virology">
        <title>A giant virus infecting green algae encodes key fermentation genes.</title>
        <authorList>
            <person name="Schvarcz C.R."/>
            <person name="Steward G.F."/>
        </authorList>
    </citation>
    <scope>NUCLEOTIDE SEQUENCE [LARGE SCALE GENOMIC DNA]</scope>
</reference>
<feature type="transmembrane region" description="Helical" evidence="1">
    <location>
        <begin position="21"/>
        <end position="38"/>
    </location>
</feature>
<evidence type="ECO:0000313" key="2">
    <source>
        <dbReference type="EMBL" id="AUF82329.1"/>
    </source>
</evidence>
<dbReference type="Proteomes" id="UP000244773">
    <property type="component" value="Segment"/>
</dbReference>
<sequence>MWTIDIGSKIGAEYVPVAEDIIRLLVIQIFIQALLSIIDADSGFFNPVFWLILAYVVLATLVYHLVFKKLVEIK</sequence>
<keyword evidence="1" id="KW-1133">Transmembrane helix</keyword>
<evidence type="ECO:0000256" key="1">
    <source>
        <dbReference type="SAM" id="Phobius"/>
    </source>
</evidence>
<keyword evidence="1" id="KW-0472">Membrane</keyword>
<dbReference type="EMBL" id="KY322437">
    <property type="protein sequence ID" value="AUF82329.1"/>
    <property type="molecule type" value="Genomic_DNA"/>
</dbReference>
<keyword evidence="3" id="KW-1185">Reference proteome</keyword>
<protein>
    <submittedName>
        <fullName evidence="2">Uncharacterized protein</fullName>
    </submittedName>
</protein>
<organism evidence="2">
    <name type="scientific">Tetraselmis virus 1</name>
    <dbReference type="NCBI Taxonomy" id="2060617"/>
    <lineage>
        <taxon>Viruses</taxon>
        <taxon>Varidnaviria</taxon>
        <taxon>Bamfordvirae</taxon>
        <taxon>Nucleocytoviricota</taxon>
        <taxon>Megaviricetes</taxon>
        <taxon>Imitervirales</taxon>
        <taxon>Allomimiviridae</taxon>
        <taxon>Oceanusvirus</taxon>
        <taxon>Oceanusvirus kaneohense</taxon>
    </lineage>
</organism>
<evidence type="ECO:0000313" key="3">
    <source>
        <dbReference type="Proteomes" id="UP000244773"/>
    </source>
</evidence>
<feature type="transmembrane region" description="Helical" evidence="1">
    <location>
        <begin position="44"/>
        <end position="66"/>
    </location>
</feature>
<proteinExistence type="predicted"/>